<name>A0A8S5L7W2_9CAUD</name>
<proteinExistence type="predicted"/>
<dbReference type="SUPFAM" id="SSF47413">
    <property type="entry name" value="lambda repressor-like DNA-binding domains"/>
    <property type="match status" value="1"/>
</dbReference>
<sequence>MLSEFGKIIRKARIETGETLSTMAKALGKTVSFLSAIETGVKKIPLDIVPQIQMYLISKGANAVELENLLDYANIANDSISLSGLEPSHKKMMATFARSELSQKQIDCIMDILNSNKG</sequence>
<dbReference type="Gene3D" id="1.10.260.40">
    <property type="entry name" value="lambda repressor-like DNA-binding domains"/>
    <property type="match status" value="1"/>
</dbReference>
<evidence type="ECO:0000313" key="2">
    <source>
        <dbReference type="EMBL" id="DAD65981.1"/>
    </source>
</evidence>
<organism evidence="2">
    <name type="scientific">Myoviridae sp. ctKHS5</name>
    <dbReference type="NCBI Taxonomy" id="2823541"/>
    <lineage>
        <taxon>Viruses</taxon>
        <taxon>Duplodnaviria</taxon>
        <taxon>Heunggongvirae</taxon>
        <taxon>Uroviricota</taxon>
        <taxon>Caudoviricetes</taxon>
    </lineage>
</organism>
<accession>A0A8S5L7W2</accession>
<dbReference type="PROSITE" id="PS50943">
    <property type="entry name" value="HTH_CROC1"/>
    <property type="match status" value="1"/>
</dbReference>
<feature type="domain" description="HTH cro/C1-type" evidence="1">
    <location>
        <begin position="9"/>
        <end position="47"/>
    </location>
</feature>
<dbReference type="InterPro" id="IPR001387">
    <property type="entry name" value="Cro/C1-type_HTH"/>
</dbReference>
<protein>
    <submittedName>
        <fullName evidence="2">Helix-turn-helix domain protein</fullName>
    </submittedName>
</protein>
<dbReference type="GO" id="GO:0003677">
    <property type="term" value="F:DNA binding"/>
    <property type="evidence" value="ECO:0007669"/>
    <property type="project" value="InterPro"/>
</dbReference>
<dbReference type="CDD" id="cd00093">
    <property type="entry name" value="HTH_XRE"/>
    <property type="match status" value="1"/>
</dbReference>
<evidence type="ECO:0000259" key="1">
    <source>
        <dbReference type="PROSITE" id="PS50943"/>
    </source>
</evidence>
<reference evidence="2" key="1">
    <citation type="journal article" date="2021" name="Proc. Natl. Acad. Sci. U.S.A.">
        <title>A Catalog of Tens of Thousands of Viruses from Human Metagenomes Reveals Hidden Associations with Chronic Diseases.</title>
        <authorList>
            <person name="Tisza M.J."/>
            <person name="Buck C.B."/>
        </authorList>
    </citation>
    <scope>NUCLEOTIDE SEQUENCE</scope>
    <source>
        <strain evidence="2">CtKHS5</strain>
    </source>
</reference>
<dbReference type="EMBL" id="BK014652">
    <property type="protein sequence ID" value="DAD65981.1"/>
    <property type="molecule type" value="Genomic_DNA"/>
</dbReference>
<dbReference type="InterPro" id="IPR010982">
    <property type="entry name" value="Lambda_DNA-bd_dom_sf"/>
</dbReference>